<evidence type="ECO:0000313" key="1">
    <source>
        <dbReference type="EMBL" id="SLN41619.1"/>
    </source>
</evidence>
<dbReference type="AlphaFoldDB" id="A0A1Y5SJJ1"/>
<name>A0A1Y5SJJ1_9RHOB</name>
<gene>
    <name evidence="1" type="ORF">PSJ8397_02092</name>
</gene>
<evidence type="ECO:0000313" key="2">
    <source>
        <dbReference type="Proteomes" id="UP000193623"/>
    </source>
</evidence>
<keyword evidence="2" id="KW-1185">Reference proteome</keyword>
<dbReference type="EMBL" id="FWFT01000003">
    <property type="protein sequence ID" value="SLN41619.1"/>
    <property type="molecule type" value="Genomic_DNA"/>
</dbReference>
<dbReference type="OrthoDB" id="3826869at2"/>
<accession>A0A1Y5SJJ1</accession>
<dbReference type="RefSeq" id="WP_085864513.1">
    <property type="nucleotide sequence ID" value="NZ_FWFT01000003.1"/>
</dbReference>
<reference evidence="1 2" key="1">
    <citation type="submission" date="2017-03" db="EMBL/GenBank/DDBJ databases">
        <authorList>
            <person name="Afonso C.L."/>
            <person name="Miller P.J."/>
            <person name="Scott M.A."/>
            <person name="Spackman E."/>
            <person name="Goraichik I."/>
            <person name="Dimitrov K.M."/>
            <person name="Suarez D.L."/>
            <person name="Swayne D.E."/>
        </authorList>
    </citation>
    <scope>NUCLEOTIDE SEQUENCE [LARGE SCALE GENOMIC DNA]</scope>
    <source>
        <strain evidence="1 2">CECT 8397</strain>
    </source>
</reference>
<organism evidence="1 2">
    <name type="scientific">Pseudooctadecabacter jejudonensis</name>
    <dbReference type="NCBI Taxonomy" id="1391910"/>
    <lineage>
        <taxon>Bacteria</taxon>
        <taxon>Pseudomonadati</taxon>
        <taxon>Pseudomonadota</taxon>
        <taxon>Alphaproteobacteria</taxon>
        <taxon>Rhodobacterales</taxon>
        <taxon>Paracoccaceae</taxon>
        <taxon>Pseudooctadecabacter</taxon>
    </lineage>
</organism>
<protein>
    <submittedName>
        <fullName evidence="1">Uncharacterized protein</fullName>
    </submittedName>
</protein>
<proteinExistence type="predicted"/>
<dbReference type="Proteomes" id="UP000193623">
    <property type="component" value="Unassembled WGS sequence"/>
</dbReference>
<sequence>MKKNALAVVGSNSSKKLAEFDPELKAIQRLSAKAEKALKGHHNRLHQALVATYKLGLELKEVDMLTLFIGQKTKSMSAKQKTNDFHELVSLAFPNARDDSKSKYRKVLKQAQEDEWTVEDLHNAFAGSETLDTLYTKALAVEKKSGDSRTEDAASAKFEQAKQVLDAQSLGSVTGLQLDAMKPHSVHGYANAVVRQTENGAEVVGFLPVGPQASFERALISLVPSITDRTERRLTKKKLYAFFVICDVFKRIQPDAENVVAQLKAMTSMQSTLELSGEESKDEVVQVLRDRQLGRAEAQKGSKVTGNNIEKAKQVLWLEKQDGNLPTLVENGTILPSMIALEAHIPWDAFKQRARVLRMAADDILNFASDFLRQLEWEDEHTSKLSHLTSSDGGAMKYAFPSVAPDRNGYRLLKTDATPEYGFALTKGTLMALSGWREDFKKSLPRNSKRRFPTLLNVVEDNGYLYLHFPDNPHEKQKLGKITSTPQIEMPLGSNWLVQTRQLESVISLGVDYGMKFEGKLLSMSGAPFGIELNCELPTGPCKMTLPLIVGLAGGFVENTDMFVAPAALPAPSLEDEQRSDIDPK</sequence>